<name>A0AAI8YSW0_9PEZI</name>
<evidence type="ECO:0000256" key="2">
    <source>
        <dbReference type="SAM" id="Phobius"/>
    </source>
</evidence>
<evidence type="ECO:0000256" key="3">
    <source>
        <dbReference type="SAM" id="SignalP"/>
    </source>
</evidence>
<protein>
    <submittedName>
        <fullName evidence="4">Phosphoglycerate mutase</fullName>
    </submittedName>
</protein>
<gene>
    <name evidence="4" type="ORF">LECACI_7A001381</name>
</gene>
<feature type="chain" id="PRO_5042549404" evidence="3">
    <location>
        <begin position="19"/>
        <end position="483"/>
    </location>
</feature>
<dbReference type="EMBL" id="CAVMBE010000005">
    <property type="protein sequence ID" value="CAK3833541.1"/>
    <property type="molecule type" value="Genomic_DNA"/>
</dbReference>
<comment type="caution">
    <text evidence="4">The sequence shown here is derived from an EMBL/GenBank/DDBJ whole genome shotgun (WGS) entry which is preliminary data.</text>
</comment>
<feature type="transmembrane region" description="Helical" evidence="2">
    <location>
        <begin position="443"/>
        <end position="464"/>
    </location>
</feature>
<keyword evidence="3" id="KW-0732">Signal</keyword>
<dbReference type="AlphaFoldDB" id="A0AAI8YSW0"/>
<evidence type="ECO:0000313" key="5">
    <source>
        <dbReference type="Proteomes" id="UP001296104"/>
    </source>
</evidence>
<dbReference type="PANTHER" id="PTHR11567:SF142">
    <property type="entry name" value="PHOSPHOGLYCERATE MUTASE-LIKE PROTEIN"/>
    <property type="match status" value="1"/>
</dbReference>
<proteinExistence type="inferred from homology"/>
<keyword evidence="2" id="KW-0472">Membrane</keyword>
<keyword evidence="2" id="KW-0812">Transmembrane</keyword>
<dbReference type="GO" id="GO:0016791">
    <property type="term" value="F:phosphatase activity"/>
    <property type="evidence" value="ECO:0007669"/>
    <property type="project" value="TreeGrafter"/>
</dbReference>
<evidence type="ECO:0000313" key="4">
    <source>
        <dbReference type="EMBL" id="CAK3833541.1"/>
    </source>
</evidence>
<dbReference type="InterPro" id="IPR029033">
    <property type="entry name" value="His_PPase_superfam"/>
</dbReference>
<feature type="signal peptide" evidence="3">
    <location>
        <begin position="1"/>
        <end position="18"/>
    </location>
</feature>
<dbReference type="SUPFAM" id="SSF53254">
    <property type="entry name" value="Phosphoglycerate mutase-like"/>
    <property type="match status" value="1"/>
</dbReference>
<comment type="similarity">
    <text evidence="1">Belongs to the histidine acid phosphatase family.</text>
</comment>
<reference evidence="4" key="1">
    <citation type="submission" date="2023-11" db="EMBL/GenBank/DDBJ databases">
        <authorList>
            <person name="Alioto T."/>
            <person name="Alioto T."/>
            <person name="Gomez Garrido J."/>
        </authorList>
    </citation>
    <scope>NUCLEOTIDE SEQUENCE</scope>
</reference>
<dbReference type="Proteomes" id="UP001296104">
    <property type="component" value="Unassembled WGS sequence"/>
</dbReference>
<evidence type="ECO:0000256" key="1">
    <source>
        <dbReference type="ARBA" id="ARBA00005375"/>
    </source>
</evidence>
<organism evidence="4 5">
    <name type="scientific">Lecanosticta acicola</name>
    <dbReference type="NCBI Taxonomy" id="111012"/>
    <lineage>
        <taxon>Eukaryota</taxon>
        <taxon>Fungi</taxon>
        <taxon>Dikarya</taxon>
        <taxon>Ascomycota</taxon>
        <taxon>Pezizomycotina</taxon>
        <taxon>Dothideomycetes</taxon>
        <taxon>Dothideomycetidae</taxon>
        <taxon>Mycosphaerellales</taxon>
        <taxon>Mycosphaerellaceae</taxon>
        <taxon>Lecanosticta</taxon>
    </lineage>
</organism>
<dbReference type="InterPro" id="IPR000560">
    <property type="entry name" value="His_Pase_clade-2"/>
</dbReference>
<keyword evidence="2" id="KW-1133">Transmembrane helix</keyword>
<dbReference type="InterPro" id="IPR050645">
    <property type="entry name" value="Histidine_acid_phosphatase"/>
</dbReference>
<dbReference type="PANTHER" id="PTHR11567">
    <property type="entry name" value="ACID PHOSPHATASE-RELATED"/>
    <property type="match status" value="1"/>
</dbReference>
<accession>A0AAI8YSW0</accession>
<sequence>MFTSTFVAAATLAPFALAQNSETVLGVYMFHRHGDRTAKSTPPANLTDLGYQQVYTSGQYYRSRYISSDASLQINGINPDIVKQSQIAVSAPDDTVLMNSATGFLQGLYPPYQTSSQLRNGQNVTAPMGGYQLIPVELVSNGAGSEDSGWLQSTSNCAKATISSNNYFNSAEYLQHLNSTHPFYQDLLPVINGTFNASQDTFKNAYTIFDLLNVADIHNRTINSSALLTNETLFQLRTLADAHEWGLAYNATDDMRAIAGKTLAAQIVQFLNGTITGAGKQKLGIQFGAYAAFASFFGLAQLPSVNPDFKGVVDYASAMTFELFTNGTSAQGISSSNYPSANDLYVRFLFHNSTTTNASQPVAYPLFGSGRETLSWPAFVAGMGTFSVGSTQQWCTACGNVTGTCAAYAPAGSNNNATGRGSGSGSNDKGNAKGNGLSPAVNGVIGAMVTLAVVLGIEALVVALGGMRLVSKKRLAAATEMKA</sequence>
<dbReference type="Gene3D" id="3.40.50.1240">
    <property type="entry name" value="Phosphoglycerate mutase-like"/>
    <property type="match status" value="1"/>
</dbReference>
<dbReference type="CDD" id="cd07061">
    <property type="entry name" value="HP_HAP_like"/>
    <property type="match status" value="1"/>
</dbReference>
<keyword evidence="5" id="KW-1185">Reference proteome</keyword>
<dbReference type="Pfam" id="PF00328">
    <property type="entry name" value="His_Phos_2"/>
    <property type="match status" value="1"/>
</dbReference>